<evidence type="ECO:0000256" key="3">
    <source>
        <dbReference type="ARBA" id="ARBA00022490"/>
    </source>
</evidence>
<feature type="region of interest" description="Disordered" evidence="6">
    <location>
        <begin position="95"/>
        <end position="180"/>
    </location>
</feature>
<dbReference type="Proteomes" id="UP001557470">
    <property type="component" value="Unassembled WGS sequence"/>
</dbReference>
<dbReference type="GO" id="GO:0016020">
    <property type="term" value="C:membrane"/>
    <property type="evidence" value="ECO:0007669"/>
    <property type="project" value="UniProtKB-SubCell"/>
</dbReference>
<gene>
    <name evidence="7" type="ORF">UPYG_G00090160</name>
</gene>
<evidence type="ECO:0000256" key="1">
    <source>
        <dbReference type="ARBA" id="ARBA00004370"/>
    </source>
</evidence>
<evidence type="ECO:0000256" key="6">
    <source>
        <dbReference type="SAM" id="MobiDB-lite"/>
    </source>
</evidence>
<protein>
    <submittedName>
        <fullName evidence="7">Uncharacterized protein</fullName>
    </submittedName>
</protein>
<dbReference type="GO" id="GO:0005737">
    <property type="term" value="C:cytoplasm"/>
    <property type="evidence" value="ECO:0007669"/>
    <property type="project" value="UniProtKB-SubCell"/>
</dbReference>
<dbReference type="AlphaFoldDB" id="A0ABD0XFM1"/>
<accession>A0ABD0XFM1</accession>
<keyword evidence="3" id="KW-0963">Cytoplasm</keyword>
<keyword evidence="5" id="KW-0175">Coiled coil</keyword>
<feature type="coiled-coil region" evidence="5">
    <location>
        <begin position="60"/>
        <end position="94"/>
    </location>
</feature>
<comment type="caution">
    <text evidence="7">The sequence shown here is derived from an EMBL/GenBank/DDBJ whole genome shotgun (WGS) entry which is preliminary data.</text>
</comment>
<name>A0ABD0XFM1_UMBPY</name>
<evidence type="ECO:0000313" key="7">
    <source>
        <dbReference type="EMBL" id="KAL1007683.1"/>
    </source>
</evidence>
<dbReference type="InterPro" id="IPR046987">
    <property type="entry name" value="Myo9"/>
</dbReference>
<evidence type="ECO:0000256" key="5">
    <source>
        <dbReference type="SAM" id="Coils"/>
    </source>
</evidence>
<dbReference type="EMBL" id="JAGEUA010000002">
    <property type="protein sequence ID" value="KAL1007683.1"/>
    <property type="molecule type" value="Genomic_DNA"/>
</dbReference>
<feature type="compositionally biased region" description="Polar residues" evidence="6">
    <location>
        <begin position="194"/>
        <end position="209"/>
    </location>
</feature>
<dbReference type="PANTHER" id="PTHR46184:SF3">
    <property type="entry name" value="UNCONVENTIONAL MYOSIN-IXA"/>
    <property type="match status" value="1"/>
</dbReference>
<feature type="compositionally biased region" description="Polar residues" evidence="6">
    <location>
        <begin position="109"/>
        <end position="126"/>
    </location>
</feature>
<feature type="compositionally biased region" description="Polar residues" evidence="6">
    <location>
        <begin position="159"/>
        <end position="180"/>
    </location>
</feature>
<comment type="subcellular location">
    <subcellularLocation>
        <location evidence="2">Cytoplasm</location>
    </subcellularLocation>
    <subcellularLocation>
        <location evidence="1">Membrane</location>
    </subcellularLocation>
</comment>
<feature type="region of interest" description="Disordered" evidence="6">
    <location>
        <begin position="192"/>
        <end position="275"/>
    </location>
</feature>
<keyword evidence="4" id="KW-0472">Membrane</keyword>
<evidence type="ECO:0000256" key="4">
    <source>
        <dbReference type="ARBA" id="ARBA00023136"/>
    </source>
</evidence>
<keyword evidence="8" id="KW-1185">Reference proteome</keyword>
<reference evidence="7 8" key="1">
    <citation type="submission" date="2024-06" db="EMBL/GenBank/DDBJ databases">
        <authorList>
            <person name="Pan Q."/>
            <person name="Wen M."/>
            <person name="Jouanno E."/>
            <person name="Zahm M."/>
            <person name="Klopp C."/>
            <person name="Cabau C."/>
            <person name="Louis A."/>
            <person name="Berthelot C."/>
            <person name="Parey E."/>
            <person name="Roest Crollius H."/>
            <person name="Montfort J."/>
            <person name="Robinson-Rechavi M."/>
            <person name="Bouchez O."/>
            <person name="Lampietro C."/>
            <person name="Lopez Roques C."/>
            <person name="Donnadieu C."/>
            <person name="Postlethwait J."/>
            <person name="Bobe J."/>
            <person name="Verreycken H."/>
            <person name="Guiguen Y."/>
        </authorList>
    </citation>
    <scope>NUCLEOTIDE SEQUENCE [LARGE SCALE GENOMIC DNA]</scope>
    <source>
        <strain evidence="7">Up_M1</strain>
        <tissue evidence="7">Testis</tissue>
    </source>
</reference>
<sequence length="286" mass="31387">MFTCLYYAAKWSQKGQGPCAAVQLPHAPPVSPRLPLVADGMQECVGGEVGLEPELSEHQQVALQQEERVLAEQIESLQKEKEELTFEMLTLEARASDDETLDSEASIGTAGSSENLNVDSEGATSDFSERGPARSAASRPKRTEGKINRRHNLRRQPDSQDTVDSCSTVSASQINPSSSAVTARRYRYRYKSPSVDSATGTQGLPLTQPTRRDSADCPSSAEQDWLFEERSEFTSRGTFNPEKGKQKLKGSKPSPLRHTRDSGGHSSDPPDLPQQLVLYGNNEFMV</sequence>
<evidence type="ECO:0000313" key="8">
    <source>
        <dbReference type="Proteomes" id="UP001557470"/>
    </source>
</evidence>
<organism evidence="7 8">
    <name type="scientific">Umbra pygmaea</name>
    <name type="common">Eastern mudminnow</name>
    <dbReference type="NCBI Taxonomy" id="75934"/>
    <lineage>
        <taxon>Eukaryota</taxon>
        <taxon>Metazoa</taxon>
        <taxon>Chordata</taxon>
        <taxon>Craniata</taxon>
        <taxon>Vertebrata</taxon>
        <taxon>Euteleostomi</taxon>
        <taxon>Actinopterygii</taxon>
        <taxon>Neopterygii</taxon>
        <taxon>Teleostei</taxon>
        <taxon>Protacanthopterygii</taxon>
        <taxon>Esociformes</taxon>
        <taxon>Umbridae</taxon>
        <taxon>Umbra</taxon>
    </lineage>
</organism>
<evidence type="ECO:0000256" key="2">
    <source>
        <dbReference type="ARBA" id="ARBA00004496"/>
    </source>
</evidence>
<dbReference type="PANTHER" id="PTHR46184">
    <property type="entry name" value="UNCONVENTIONAL MYOSIN-IXB-LIKE PROTEIN"/>
    <property type="match status" value="1"/>
</dbReference>
<proteinExistence type="predicted"/>